<name>A0ABY7YQC7_9HYPH</name>
<dbReference type="SUPFAM" id="SSF55781">
    <property type="entry name" value="GAF domain-like"/>
    <property type="match status" value="1"/>
</dbReference>
<dbReference type="InterPro" id="IPR003018">
    <property type="entry name" value="GAF"/>
</dbReference>
<reference evidence="2 3" key="1">
    <citation type="submission" date="2023-02" db="EMBL/GenBank/DDBJ databases">
        <title>Devosia algicola sp. nov., isolated from the phycosphere of marine algae.</title>
        <authorList>
            <person name="Kim J.M."/>
            <person name="Lee J.K."/>
            <person name="Choi B.J."/>
            <person name="Bayburt H."/>
            <person name="Jeon C.O."/>
        </authorList>
    </citation>
    <scope>NUCLEOTIDE SEQUENCE [LARGE SCALE GENOMIC DNA]</scope>
    <source>
        <strain evidence="2 3">G20-9</strain>
    </source>
</reference>
<protein>
    <submittedName>
        <fullName evidence="2">GAF domain-containing protein</fullName>
    </submittedName>
</protein>
<dbReference type="RefSeq" id="WP_282219628.1">
    <property type="nucleotide sequence ID" value="NZ_CP118246.1"/>
</dbReference>
<keyword evidence="3" id="KW-1185">Reference proteome</keyword>
<dbReference type="Pfam" id="PF13185">
    <property type="entry name" value="GAF_2"/>
    <property type="match status" value="1"/>
</dbReference>
<dbReference type="Gene3D" id="3.30.450.40">
    <property type="match status" value="1"/>
</dbReference>
<sequence>MNARIDPPTKELLAALAQGRDPFFGALNHALLDITAIECVTYLATAPDRSVIHRVGTSDPSHFPIGGFDPIDDSAWCRRIFGDKQPIIANDSEQMRAFIPETDDLVAMGYEAIVCAPVVIAGEMRGTLNVLGGADAFTPPALAAIETLMPFVALIFTFEGIELP</sequence>
<proteinExistence type="predicted"/>
<dbReference type="InterPro" id="IPR029016">
    <property type="entry name" value="GAF-like_dom_sf"/>
</dbReference>
<evidence type="ECO:0000313" key="2">
    <source>
        <dbReference type="EMBL" id="WDR03234.1"/>
    </source>
</evidence>
<dbReference type="EMBL" id="CP118246">
    <property type="protein sequence ID" value="WDR03234.1"/>
    <property type="molecule type" value="Genomic_DNA"/>
</dbReference>
<organism evidence="2 3">
    <name type="scientific">Devosia algicola</name>
    <dbReference type="NCBI Taxonomy" id="3026418"/>
    <lineage>
        <taxon>Bacteria</taxon>
        <taxon>Pseudomonadati</taxon>
        <taxon>Pseudomonadota</taxon>
        <taxon>Alphaproteobacteria</taxon>
        <taxon>Hyphomicrobiales</taxon>
        <taxon>Devosiaceae</taxon>
        <taxon>Devosia</taxon>
    </lineage>
</organism>
<gene>
    <name evidence="2" type="ORF">PSQ19_03460</name>
</gene>
<evidence type="ECO:0000313" key="3">
    <source>
        <dbReference type="Proteomes" id="UP001220530"/>
    </source>
</evidence>
<evidence type="ECO:0000259" key="1">
    <source>
        <dbReference type="Pfam" id="PF13185"/>
    </source>
</evidence>
<accession>A0ABY7YQC7</accession>
<feature type="domain" description="GAF" evidence="1">
    <location>
        <begin position="32"/>
        <end position="155"/>
    </location>
</feature>
<dbReference type="Proteomes" id="UP001220530">
    <property type="component" value="Chromosome"/>
</dbReference>